<evidence type="ECO:0000313" key="2">
    <source>
        <dbReference type="EMBL" id="VVB06395.1"/>
    </source>
</evidence>
<evidence type="ECO:0000313" key="3">
    <source>
        <dbReference type="Proteomes" id="UP000489600"/>
    </source>
</evidence>
<evidence type="ECO:0000256" key="1">
    <source>
        <dbReference type="SAM" id="Phobius"/>
    </source>
</evidence>
<dbReference type="InterPro" id="IPR004158">
    <property type="entry name" value="DUF247_pln"/>
</dbReference>
<feature type="transmembrane region" description="Helical" evidence="1">
    <location>
        <begin position="405"/>
        <end position="430"/>
    </location>
</feature>
<evidence type="ECO:0008006" key="4">
    <source>
        <dbReference type="Google" id="ProtNLM"/>
    </source>
</evidence>
<organism evidence="2 3">
    <name type="scientific">Arabis nemorensis</name>
    <dbReference type="NCBI Taxonomy" id="586526"/>
    <lineage>
        <taxon>Eukaryota</taxon>
        <taxon>Viridiplantae</taxon>
        <taxon>Streptophyta</taxon>
        <taxon>Embryophyta</taxon>
        <taxon>Tracheophyta</taxon>
        <taxon>Spermatophyta</taxon>
        <taxon>Magnoliopsida</taxon>
        <taxon>eudicotyledons</taxon>
        <taxon>Gunneridae</taxon>
        <taxon>Pentapetalae</taxon>
        <taxon>rosids</taxon>
        <taxon>malvids</taxon>
        <taxon>Brassicales</taxon>
        <taxon>Brassicaceae</taxon>
        <taxon>Arabideae</taxon>
        <taxon>Arabis</taxon>
    </lineage>
</organism>
<protein>
    <recommendedName>
        <fullName evidence="4">DUF247 domain-containing protein</fullName>
    </recommendedName>
</protein>
<accession>A0A565BYC0</accession>
<keyword evidence="3" id="KW-1185">Reference proteome</keyword>
<dbReference type="AlphaFoldDB" id="A0A565BYC0"/>
<reference evidence="2" key="1">
    <citation type="submission" date="2019-07" db="EMBL/GenBank/DDBJ databases">
        <authorList>
            <person name="Dittberner H."/>
        </authorList>
    </citation>
    <scope>NUCLEOTIDE SEQUENCE [LARGE SCALE GENOMIC DNA]</scope>
</reference>
<comment type="caution">
    <text evidence="2">The sequence shown here is derived from an EMBL/GenBank/DDBJ whole genome shotgun (WGS) entry which is preliminary data.</text>
</comment>
<dbReference type="Proteomes" id="UP000489600">
    <property type="component" value="Unassembled WGS sequence"/>
</dbReference>
<dbReference type="EMBL" id="CABITT030000005">
    <property type="protein sequence ID" value="VVB06395.1"/>
    <property type="molecule type" value="Genomic_DNA"/>
</dbReference>
<gene>
    <name evidence="2" type="ORF">ANE_LOCUS16839</name>
</gene>
<keyword evidence="1" id="KW-0812">Transmembrane</keyword>
<keyword evidence="1" id="KW-0472">Membrane</keyword>
<dbReference type="Pfam" id="PF03140">
    <property type="entry name" value="DUF247"/>
    <property type="match status" value="1"/>
</dbReference>
<dbReference type="OrthoDB" id="591587at2759"/>
<dbReference type="PANTHER" id="PTHR31170">
    <property type="entry name" value="BNAC04G53230D PROTEIN"/>
    <property type="match status" value="1"/>
</dbReference>
<name>A0A565BYC0_9BRAS</name>
<proteinExistence type="predicted"/>
<sequence>MIHELTKLAPGMWLFPKNSEHCCIYRVPERLRRVNPEAYTPQLLLIGPLHHSLKSQALKSLGDITYTKSMGYLNMEEHKKIYLVEFAQRVDGKETIDGFKRLIEEDEEIIRASYSESTAWIESLEFVKMILHDSVFILEFLLRTYHKGASIEKTEDILMDEPCLQNTVHEDLTLLENQLPYFIFEKLFDPVIKRLHPNMTFRKLIITYFGLQGKIGNNSKFKHFTDLFRCVRMETIGSRGSEMDSRNKGDGFKNIEQMYNADKLDSVGVKFEAVEDEFSLEVGFVNGCLKIPCFWVRDDVEMKLRNIMALEQCHYPFNAYVCNYVMFLDFLVDTDKDVDLLVENGIIKNWIGHQSLVAEMVNKLSLGVVEVGSYYSDIALEVNAHYANPVNRSRAVLMRVYFGNLWTGTATVAATFLLLMTLVQTVASIIQVLQNA</sequence>
<dbReference type="PANTHER" id="PTHR31170:SF9">
    <property type="entry name" value="PROTEIN, PUTATIVE (DUF247)-RELATED"/>
    <property type="match status" value="1"/>
</dbReference>
<keyword evidence="1" id="KW-1133">Transmembrane helix</keyword>